<evidence type="ECO:0000256" key="4">
    <source>
        <dbReference type="ARBA" id="ARBA00022679"/>
    </source>
</evidence>
<evidence type="ECO:0000256" key="2">
    <source>
        <dbReference type="ARBA" id="ARBA00007441"/>
    </source>
</evidence>
<dbReference type="Proteomes" id="UP000712045">
    <property type="component" value="Unassembled WGS sequence"/>
</dbReference>
<reference evidence="8 9" key="1">
    <citation type="submission" date="2021-02" db="EMBL/GenBank/DDBJ databases">
        <title>Genome Streptomyces sp. RHZ10.</title>
        <authorList>
            <person name="Besaury L."/>
        </authorList>
    </citation>
    <scope>NUCLEOTIDE SEQUENCE [LARGE SCALE GENOMIC DNA]</scope>
    <source>
        <strain evidence="8 9">RHZ10</strain>
    </source>
</reference>
<gene>
    <name evidence="8" type="ORF">JS521_09955</name>
</gene>
<keyword evidence="4 6" id="KW-0808">Transferase</keyword>
<dbReference type="EMBL" id="JAFEUF010000034">
    <property type="protein sequence ID" value="MBM7054178.1"/>
    <property type="molecule type" value="Genomic_DNA"/>
</dbReference>
<comment type="similarity">
    <text evidence="2 6">Belongs to the class-I pyridoxal-phosphate-dependent aminotransferase family.</text>
</comment>
<dbReference type="InterPro" id="IPR004838">
    <property type="entry name" value="NHTrfase_class1_PyrdxlP-BS"/>
</dbReference>
<evidence type="ECO:0000259" key="7">
    <source>
        <dbReference type="Pfam" id="PF00155"/>
    </source>
</evidence>
<dbReference type="PROSITE" id="PS00105">
    <property type="entry name" value="AA_TRANSFER_CLASS_1"/>
    <property type="match status" value="1"/>
</dbReference>
<dbReference type="PANTHER" id="PTHR46383:SF1">
    <property type="entry name" value="ASPARTATE AMINOTRANSFERASE"/>
    <property type="match status" value="1"/>
</dbReference>
<keyword evidence="3 6" id="KW-0032">Aminotransferase</keyword>
<dbReference type="InterPro" id="IPR004839">
    <property type="entry name" value="Aminotransferase_I/II_large"/>
</dbReference>
<dbReference type="InterPro" id="IPR050596">
    <property type="entry name" value="AspAT/PAT-like"/>
</dbReference>
<organism evidence="8 9">
    <name type="scientific">Streptomyces durocortorensis</name>
    <dbReference type="NCBI Taxonomy" id="2811104"/>
    <lineage>
        <taxon>Bacteria</taxon>
        <taxon>Bacillati</taxon>
        <taxon>Actinomycetota</taxon>
        <taxon>Actinomycetes</taxon>
        <taxon>Kitasatosporales</taxon>
        <taxon>Streptomycetaceae</taxon>
        <taxon>Streptomyces</taxon>
    </lineage>
</organism>
<evidence type="ECO:0000313" key="8">
    <source>
        <dbReference type="EMBL" id="MBM7054178.1"/>
    </source>
</evidence>
<evidence type="ECO:0000256" key="3">
    <source>
        <dbReference type="ARBA" id="ARBA00022576"/>
    </source>
</evidence>
<keyword evidence="9" id="KW-1185">Reference proteome</keyword>
<dbReference type="PANTHER" id="PTHR46383">
    <property type="entry name" value="ASPARTATE AMINOTRANSFERASE"/>
    <property type="match status" value="1"/>
</dbReference>
<name>A0ABS2HUZ6_9ACTN</name>
<evidence type="ECO:0000256" key="1">
    <source>
        <dbReference type="ARBA" id="ARBA00001933"/>
    </source>
</evidence>
<evidence type="ECO:0000256" key="5">
    <source>
        <dbReference type="ARBA" id="ARBA00022898"/>
    </source>
</evidence>
<dbReference type="RefSeq" id="WP_205082350.1">
    <property type="nucleotide sequence ID" value="NZ_JAFEUF010000034.1"/>
</dbReference>
<comment type="cofactor">
    <cofactor evidence="1 6">
        <name>pyridoxal 5'-phosphate</name>
        <dbReference type="ChEBI" id="CHEBI:597326"/>
    </cofactor>
</comment>
<dbReference type="CDD" id="cd00609">
    <property type="entry name" value="AAT_like"/>
    <property type="match status" value="1"/>
</dbReference>
<dbReference type="InterPro" id="IPR015421">
    <property type="entry name" value="PyrdxlP-dep_Trfase_major"/>
</dbReference>
<dbReference type="Pfam" id="PF00155">
    <property type="entry name" value="Aminotran_1_2"/>
    <property type="match status" value="1"/>
</dbReference>
<proteinExistence type="inferred from homology"/>
<comment type="caution">
    <text evidence="8">The sequence shown here is derived from an EMBL/GenBank/DDBJ whole genome shotgun (WGS) entry which is preliminary data.</text>
</comment>
<dbReference type="Gene3D" id="3.40.640.10">
    <property type="entry name" value="Type I PLP-dependent aspartate aminotransferase-like (Major domain)"/>
    <property type="match status" value="1"/>
</dbReference>
<dbReference type="Gene3D" id="3.90.1150.10">
    <property type="entry name" value="Aspartate Aminotransferase, domain 1"/>
    <property type="match status" value="1"/>
</dbReference>
<dbReference type="InterPro" id="IPR015424">
    <property type="entry name" value="PyrdxlP-dep_Trfase"/>
</dbReference>
<evidence type="ECO:0000313" key="9">
    <source>
        <dbReference type="Proteomes" id="UP000712045"/>
    </source>
</evidence>
<dbReference type="EC" id="2.6.1.-" evidence="6"/>
<sequence length="400" mass="42167">MRAGPPPVAASIGRSPTVALLDEVQRQKARGVDVLNLSGGEPDFPTPGHVVDAAAEALRSGLTHYTPSRGIPRLREAIAAKLLRDNGIVADPGTDIIVTPSAKHAAYIALAGVIGPGDEVLLPSPAWVSYAPMITLLGGRPVDVPLDPRDEFTIKTEQLASAVTPRTRAILVNSPNNPTGRMLTAAEADAVAHVADRYDLIVLADEIYEYIRYGDRPHLSLAARPGCEGRTLTVNGFSKSYAMTGWRLGYVAGPAAVMREVVKVQEHTVGCAASFVQHGALAALADETRGCVEEMVARYDDRRRLLVAGLNRIPGVSCADPEGAFYVLPDVSGLGFGSAQECAAWLIDRTGVVVTPGSAFGPTVEQHVRLSFAASTEILTTAVERLEAALGQRATGLAVS</sequence>
<dbReference type="GO" id="GO:0008483">
    <property type="term" value="F:transaminase activity"/>
    <property type="evidence" value="ECO:0007669"/>
    <property type="project" value="UniProtKB-KW"/>
</dbReference>
<dbReference type="InterPro" id="IPR015422">
    <property type="entry name" value="PyrdxlP-dep_Trfase_small"/>
</dbReference>
<accession>A0ABS2HUZ6</accession>
<evidence type="ECO:0000256" key="6">
    <source>
        <dbReference type="RuleBase" id="RU000481"/>
    </source>
</evidence>
<feature type="domain" description="Aminotransferase class I/classII large" evidence="7">
    <location>
        <begin position="33"/>
        <end position="386"/>
    </location>
</feature>
<keyword evidence="5" id="KW-0663">Pyridoxal phosphate</keyword>
<protein>
    <recommendedName>
        <fullName evidence="6">Aminotransferase</fullName>
        <ecNumber evidence="6">2.6.1.-</ecNumber>
    </recommendedName>
</protein>
<dbReference type="SUPFAM" id="SSF53383">
    <property type="entry name" value="PLP-dependent transferases"/>
    <property type="match status" value="1"/>
</dbReference>